<accession>A0A7W5V8K6</accession>
<protein>
    <submittedName>
        <fullName evidence="2">Uncharacterized protein</fullName>
    </submittedName>
</protein>
<feature type="region of interest" description="Disordered" evidence="1">
    <location>
        <begin position="431"/>
        <end position="453"/>
    </location>
</feature>
<feature type="compositionally biased region" description="Basic and acidic residues" evidence="1">
    <location>
        <begin position="161"/>
        <end position="172"/>
    </location>
</feature>
<dbReference type="AlphaFoldDB" id="A0A7W5V8K6"/>
<comment type="caution">
    <text evidence="2">The sequence shown here is derived from an EMBL/GenBank/DDBJ whole genome shotgun (WGS) entry which is preliminary data.</text>
</comment>
<organism evidence="2 3">
    <name type="scientific">Nonomuraea dietziae</name>
    <dbReference type="NCBI Taxonomy" id="65515"/>
    <lineage>
        <taxon>Bacteria</taxon>
        <taxon>Bacillati</taxon>
        <taxon>Actinomycetota</taxon>
        <taxon>Actinomycetes</taxon>
        <taxon>Streptosporangiales</taxon>
        <taxon>Streptosporangiaceae</taxon>
        <taxon>Nonomuraea</taxon>
    </lineage>
</organism>
<reference evidence="2 3" key="1">
    <citation type="submission" date="2020-08" db="EMBL/GenBank/DDBJ databases">
        <title>Sequencing the genomes of 1000 actinobacteria strains.</title>
        <authorList>
            <person name="Klenk H.-P."/>
        </authorList>
    </citation>
    <scope>NUCLEOTIDE SEQUENCE [LARGE SCALE GENOMIC DNA]</scope>
    <source>
        <strain evidence="2 3">DSM 44320</strain>
    </source>
</reference>
<proteinExistence type="predicted"/>
<dbReference type="Proteomes" id="UP000579945">
    <property type="component" value="Unassembled WGS sequence"/>
</dbReference>
<keyword evidence="3" id="KW-1185">Reference proteome</keyword>
<evidence type="ECO:0000313" key="2">
    <source>
        <dbReference type="EMBL" id="MBB3732586.1"/>
    </source>
</evidence>
<gene>
    <name evidence="2" type="ORF">FHR33_008446</name>
</gene>
<name>A0A7W5V8K6_9ACTN</name>
<dbReference type="AntiFam" id="ANF00086">
    <property type="entry name" value="Shadow ORF (opposite lon)"/>
</dbReference>
<evidence type="ECO:0000256" key="1">
    <source>
        <dbReference type="SAM" id="MobiDB-lite"/>
    </source>
</evidence>
<dbReference type="EMBL" id="JACIBV010000001">
    <property type="protein sequence ID" value="MBB3732586.1"/>
    <property type="molecule type" value="Genomic_DNA"/>
</dbReference>
<feature type="region of interest" description="Disordered" evidence="1">
    <location>
        <begin position="145"/>
        <end position="176"/>
    </location>
</feature>
<sequence>MTSSAVRARQLQLLGQQVVAGDGHLLVLGVTVEGDDLHTVEQRPRDGLQDVGRREEEHVRQVELDLQVVVAEGVVLRGVEDLEQGGRRVAPVVGADLVDLVEQHDRVHRARLADRPDDATGLRADVGAPVSADLRLVAHAAEGDADELPAHGARHGLTQRRLADSRRARQSEDGAAAAAAHHAEALVLAALAHGQVLDDAVLHVVEAGVVGVEHLTGARDVVVVVARLVPRDVEDGVEPRADPAGLGRLVGGPLQLVDLLERGLTHLLGEVGRLHTGAVVLLLGLGVAVELLELLADRGKLLAQQELPLLLLHALLDVLADRLGHVQLGQVLTRPLDQLGQPVGGVGGLQQLHLLRGAQPRGVAGAVGQHGGIVDLVDLVDHLPRAALLQDGRGQGLVLLGQFLRPLTDLDGVDREHLHPQGRARACRALADPGPVDATDDGGGLTPGEPSDLLHHGLDADGAVSAVDPGNEEHPRLVETRSLSRVDRSPDLGVGQVQRDHHARQDHLVVEWQDREDQALTHLNSKGLSYTDSINESPPMFPKLLMFAHSDRNDVSDTSEGSLSGVMRAWSEARRLLR</sequence>
<evidence type="ECO:0000313" key="3">
    <source>
        <dbReference type="Proteomes" id="UP000579945"/>
    </source>
</evidence>